<dbReference type="PIRSF" id="PIRSF002703">
    <property type="entry name" value="Thaumatin"/>
    <property type="match status" value="1"/>
</dbReference>
<comment type="similarity">
    <text evidence="1">Belongs to the thaumatin family.</text>
</comment>
<dbReference type="InterPro" id="IPR037176">
    <property type="entry name" value="Osmotin/thaumatin-like_sf"/>
</dbReference>
<evidence type="ECO:0000256" key="1">
    <source>
        <dbReference type="ARBA" id="ARBA00010607"/>
    </source>
</evidence>
<sequence length="121" mass="13314">MGRIWPGLPTTAGYLTPKDGGFHLYSGEVLFEVSKRWSGRVWGRQGRCFDEDTSKGSCQTSDYAGLFHCQCIGGVPPVTILEMTFGTSKSNLHYYDVSLVDGFNLPVSMVPIGGEYHACRL</sequence>
<dbReference type="AlphaFoldDB" id="A0A7N2MP01"/>
<dbReference type="Pfam" id="PF00314">
    <property type="entry name" value="Thaumatin"/>
    <property type="match status" value="1"/>
</dbReference>
<reference evidence="3 4" key="1">
    <citation type="journal article" date="2016" name="G3 (Bethesda)">
        <title>First Draft Assembly and Annotation of the Genome of a California Endemic Oak Quercus lobata Nee (Fagaceae).</title>
        <authorList>
            <person name="Sork V.L."/>
            <person name="Fitz-Gibbon S.T."/>
            <person name="Puiu D."/>
            <person name="Crepeau M."/>
            <person name="Gugger P.F."/>
            <person name="Sherman R."/>
            <person name="Stevens K."/>
            <person name="Langley C.H."/>
            <person name="Pellegrini M."/>
            <person name="Salzberg S.L."/>
        </authorList>
    </citation>
    <scope>NUCLEOTIDE SEQUENCE [LARGE SCALE GENOMIC DNA]</scope>
    <source>
        <strain evidence="3 4">cv. SW786</strain>
    </source>
</reference>
<keyword evidence="2" id="KW-1015">Disulfide bond</keyword>
<accession>A0A7N2MP01</accession>
<dbReference type="SMART" id="SM00205">
    <property type="entry name" value="THN"/>
    <property type="match status" value="1"/>
</dbReference>
<dbReference type="EMBL" id="LRBV02000010">
    <property type="status" value="NOT_ANNOTATED_CDS"/>
    <property type="molecule type" value="Genomic_DNA"/>
</dbReference>
<name>A0A7N2MP01_QUELO</name>
<dbReference type="SUPFAM" id="SSF49870">
    <property type="entry name" value="Osmotin, thaumatin-like protein"/>
    <property type="match status" value="1"/>
</dbReference>
<organism evidence="3 4">
    <name type="scientific">Quercus lobata</name>
    <name type="common">Valley oak</name>
    <dbReference type="NCBI Taxonomy" id="97700"/>
    <lineage>
        <taxon>Eukaryota</taxon>
        <taxon>Viridiplantae</taxon>
        <taxon>Streptophyta</taxon>
        <taxon>Embryophyta</taxon>
        <taxon>Tracheophyta</taxon>
        <taxon>Spermatophyta</taxon>
        <taxon>Magnoliopsida</taxon>
        <taxon>eudicotyledons</taxon>
        <taxon>Gunneridae</taxon>
        <taxon>Pentapetalae</taxon>
        <taxon>rosids</taxon>
        <taxon>fabids</taxon>
        <taxon>Fagales</taxon>
        <taxon>Fagaceae</taxon>
        <taxon>Quercus</taxon>
    </lineage>
</organism>
<reference evidence="3" key="2">
    <citation type="submission" date="2021-01" db="UniProtKB">
        <authorList>
            <consortium name="EnsemblPlants"/>
        </authorList>
    </citation>
    <scope>IDENTIFICATION</scope>
</reference>
<protein>
    <submittedName>
        <fullName evidence="3">Uncharacterized protein</fullName>
    </submittedName>
</protein>
<proteinExistence type="inferred from homology"/>
<dbReference type="InterPro" id="IPR001938">
    <property type="entry name" value="Thaumatin"/>
</dbReference>
<evidence type="ECO:0000256" key="2">
    <source>
        <dbReference type="PIRSR" id="PIRSR002703-1"/>
    </source>
</evidence>
<dbReference type="InParanoid" id="A0A7N2MP01"/>
<dbReference type="Gene3D" id="2.60.110.10">
    <property type="entry name" value="Thaumatin"/>
    <property type="match status" value="1"/>
</dbReference>
<evidence type="ECO:0000313" key="4">
    <source>
        <dbReference type="Proteomes" id="UP000594261"/>
    </source>
</evidence>
<dbReference type="PROSITE" id="PS51367">
    <property type="entry name" value="THAUMATIN_2"/>
    <property type="match status" value="1"/>
</dbReference>
<evidence type="ECO:0000313" key="3">
    <source>
        <dbReference type="EnsemblPlants" id="QL10p010541:mrna:CDS:2"/>
    </source>
</evidence>
<dbReference type="Gramene" id="QL10p010541:mrna">
    <property type="protein sequence ID" value="QL10p010541:mrna:CDS:2"/>
    <property type="gene ID" value="QL10p010541"/>
</dbReference>
<dbReference type="Proteomes" id="UP000594261">
    <property type="component" value="Chromosome 10"/>
</dbReference>
<dbReference type="PRINTS" id="PR00347">
    <property type="entry name" value="THAUMATIN"/>
</dbReference>
<dbReference type="EnsemblPlants" id="QL10p010541:mrna">
    <property type="protein sequence ID" value="QL10p010541:mrna:CDS:2"/>
    <property type="gene ID" value="QL10p010541"/>
</dbReference>
<feature type="disulfide bond" evidence="2">
    <location>
        <begin position="48"/>
        <end position="58"/>
    </location>
</feature>
<keyword evidence="4" id="KW-1185">Reference proteome</keyword>
<dbReference type="PANTHER" id="PTHR31048">
    <property type="entry name" value="OS03G0233200 PROTEIN"/>
    <property type="match status" value="1"/>
</dbReference>